<dbReference type="Proteomes" id="UP001157006">
    <property type="component" value="Chromosome 2"/>
</dbReference>
<dbReference type="AlphaFoldDB" id="A0AAV0ZHC2"/>
<dbReference type="EMBL" id="OX451737">
    <property type="protein sequence ID" value="CAI8596503.1"/>
    <property type="molecule type" value="Genomic_DNA"/>
</dbReference>
<reference evidence="2 3" key="1">
    <citation type="submission" date="2023-01" db="EMBL/GenBank/DDBJ databases">
        <authorList>
            <person name="Kreplak J."/>
        </authorList>
    </citation>
    <scope>NUCLEOTIDE SEQUENCE [LARGE SCALE GENOMIC DNA]</scope>
</reference>
<evidence type="ECO:0000313" key="3">
    <source>
        <dbReference type="Proteomes" id="UP001157006"/>
    </source>
</evidence>
<feature type="compositionally biased region" description="Basic and acidic residues" evidence="1">
    <location>
        <begin position="56"/>
        <end position="75"/>
    </location>
</feature>
<protein>
    <submittedName>
        <fullName evidence="2">Uncharacterized protein</fullName>
    </submittedName>
</protein>
<accession>A0AAV0ZHC2</accession>
<sequence length="127" mass="14677">MLSVLSDYLAKVAVWKITTNDEEPVVPNVCSSNTVPKTNEKEENLARHPWIITNEQEEKPSPHSRMQKNEREDQQPPHSRVQKNEQEEQLPPLSRMQMNVVPYSSSSSSSLGYRFTSSGQYQHDYPY</sequence>
<gene>
    <name evidence="2" type="ORF">VFH_II038440</name>
</gene>
<feature type="region of interest" description="Disordered" evidence="1">
    <location>
        <begin position="24"/>
        <end position="127"/>
    </location>
</feature>
<evidence type="ECO:0000256" key="1">
    <source>
        <dbReference type="SAM" id="MobiDB-lite"/>
    </source>
</evidence>
<keyword evidence="3" id="KW-1185">Reference proteome</keyword>
<proteinExistence type="predicted"/>
<evidence type="ECO:0000313" key="2">
    <source>
        <dbReference type="EMBL" id="CAI8596503.1"/>
    </source>
</evidence>
<name>A0AAV0ZHC2_VICFA</name>
<organism evidence="2 3">
    <name type="scientific">Vicia faba</name>
    <name type="common">Broad bean</name>
    <name type="synonym">Faba vulgaris</name>
    <dbReference type="NCBI Taxonomy" id="3906"/>
    <lineage>
        <taxon>Eukaryota</taxon>
        <taxon>Viridiplantae</taxon>
        <taxon>Streptophyta</taxon>
        <taxon>Embryophyta</taxon>
        <taxon>Tracheophyta</taxon>
        <taxon>Spermatophyta</taxon>
        <taxon>Magnoliopsida</taxon>
        <taxon>eudicotyledons</taxon>
        <taxon>Gunneridae</taxon>
        <taxon>Pentapetalae</taxon>
        <taxon>rosids</taxon>
        <taxon>fabids</taxon>
        <taxon>Fabales</taxon>
        <taxon>Fabaceae</taxon>
        <taxon>Papilionoideae</taxon>
        <taxon>50 kb inversion clade</taxon>
        <taxon>NPAAA clade</taxon>
        <taxon>Hologalegina</taxon>
        <taxon>IRL clade</taxon>
        <taxon>Fabeae</taxon>
        <taxon>Vicia</taxon>
    </lineage>
</organism>